<evidence type="ECO:0000313" key="8">
    <source>
        <dbReference type="Proteomes" id="UP000075884"/>
    </source>
</evidence>
<dbReference type="Pfam" id="PF08395">
    <property type="entry name" value="7tm_7"/>
    <property type="match status" value="1"/>
</dbReference>
<feature type="transmembrane region" description="Helical" evidence="6">
    <location>
        <begin position="185"/>
        <end position="212"/>
    </location>
</feature>
<keyword evidence="6" id="KW-0807">Transducer</keyword>
<dbReference type="GO" id="GO:0005886">
    <property type="term" value="C:plasma membrane"/>
    <property type="evidence" value="ECO:0007669"/>
    <property type="project" value="UniProtKB-SubCell"/>
</dbReference>
<keyword evidence="6" id="KW-0675">Receptor</keyword>
<feature type="transmembrane region" description="Helical" evidence="6">
    <location>
        <begin position="61"/>
        <end position="81"/>
    </location>
</feature>
<feature type="transmembrane region" description="Helical" evidence="6">
    <location>
        <begin position="275"/>
        <end position="295"/>
    </location>
</feature>
<evidence type="ECO:0000256" key="4">
    <source>
        <dbReference type="ARBA" id="ARBA00022989"/>
    </source>
</evidence>
<organism evidence="7 8">
    <name type="scientific">Anopheles dirus</name>
    <dbReference type="NCBI Taxonomy" id="7168"/>
    <lineage>
        <taxon>Eukaryota</taxon>
        <taxon>Metazoa</taxon>
        <taxon>Ecdysozoa</taxon>
        <taxon>Arthropoda</taxon>
        <taxon>Hexapoda</taxon>
        <taxon>Insecta</taxon>
        <taxon>Pterygota</taxon>
        <taxon>Neoptera</taxon>
        <taxon>Endopterygota</taxon>
        <taxon>Diptera</taxon>
        <taxon>Nematocera</taxon>
        <taxon>Culicoidea</taxon>
        <taxon>Culicidae</taxon>
        <taxon>Anophelinae</taxon>
        <taxon>Anopheles</taxon>
    </lineage>
</organism>
<evidence type="ECO:0000256" key="6">
    <source>
        <dbReference type="RuleBase" id="RU363108"/>
    </source>
</evidence>
<evidence type="ECO:0000256" key="2">
    <source>
        <dbReference type="ARBA" id="ARBA00022475"/>
    </source>
</evidence>
<keyword evidence="4 6" id="KW-1133">Transmembrane helix</keyword>
<dbReference type="InterPro" id="IPR013604">
    <property type="entry name" value="7TM_chemorcpt"/>
</dbReference>
<feature type="transmembrane region" description="Helical" evidence="6">
    <location>
        <begin position="96"/>
        <end position="116"/>
    </location>
</feature>
<feature type="transmembrane region" description="Helical" evidence="6">
    <location>
        <begin position="386"/>
        <end position="404"/>
    </location>
</feature>
<dbReference type="VEuPathDB" id="VectorBase:ADIR015566"/>
<evidence type="ECO:0000313" key="7">
    <source>
        <dbReference type="EnsemblMetazoa" id="ADIR015566-PA"/>
    </source>
</evidence>
<proteinExistence type="inferred from homology"/>
<keyword evidence="3 6" id="KW-0812">Transmembrane</keyword>
<feature type="transmembrane region" description="Helical" evidence="6">
    <location>
        <begin position="307"/>
        <end position="327"/>
    </location>
</feature>
<evidence type="ECO:0000256" key="1">
    <source>
        <dbReference type="ARBA" id="ARBA00004651"/>
    </source>
</evidence>
<sequence length="412" mass="47113">MYYLQTKNQALYRTLLIRTFRMVIRLSQLSCTAPFPLDPYQPSTPHPRTKQVRIMVTFRRLLSAVLFGIVLGVPFMLYYHYKGQIHAYKIPLSIKLMYYMQALLQTAALGYVLLVYQFRASFHRFYFERLVHVLVEFGRPDIGISLRALQTNIRRLLLLILLQVIVVIAATLVRDRSWTNLLKMLIFATTQIMATSLTLQYLTVFGIVGVLLRQMNDTLESFLAASVHDEAENASQLSSVRITPDEERTIEKIRLLQHKLLQIVLRANGGEYGQLLIAILLTTFIFLNTELLQLYQGIQAGAFTFDVIGTKLINSALKFAMLLMFAFPNRMVQKQNLRALKVVYQLHSSVNGFRCHEITSRFITQTTLFLDKAHEAYGMISIDMTLILSIIGGLTNILVVLVQFSNAKTSCN</sequence>
<comment type="function">
    <text evidence="6">Gustatory receptor which mediates acceptance or avoidance behavior, depending on its substrates.</text>
</comment>
<dbReference type="EnsemblMetazoa" id="ADIR015566-RA">
    <property type="protein sequence ID" value="ADIR015566-PA"/>
    <property type="gene ID" value="ADIR015566"/>
</dbReference>
<dbReference type="AlphaFoldDB" id="A0A182NZ66"/>
<dbReference type="STRING" id="7168.A0A182NZ66"/>
<evidence type="ECO:0000256" key="3">
    <source>
        <dbReference type="ARBA" id="ARBA00022692"/>
    </source>
</evidence>
<dbReference type="GO" id="GO:0007165">
    <property type="term" value="P:signal transduction"/>
    <property type="evidence" value="ECO:0007669"/>
    <property type="project" value="UniProtKB-KW"/>
</dbReference>
<reference evidence="7" key="2">
    <citation type="submission" date="2020-05" db="UniProtKB">
        <authorList>
            <consortium name="EnsemblMetazoa"/>
        </authorList>
    </citation>
    <scope>IDENTIFICATION</scope>
    <source>
        <strain evidence="7">WRAIR2</strain>
    </source>
</reference>
<accession>A0A182NZ66</accession>
<evidence type="ECO:0000256" key="5">
    <source>
        <dbReference type="ARBA" id="ARBA00023136"/>
    </source>
</evidence>
<dbReference type="GO" id="GO:0050909">
    <property type="term" value="P:sensory perception of taste"/>
    <property type="evidence" value="ECO:0007669"/>
    <property type="project" value="InterPro"/>
</dbReference>
<comment type="subcellular location">
    <subcellularLocation>
        <location evidence="1 6">Cell membrane</location>
        <topology evidence="1 6">Multi-pass membrane protein</topology>
    </subcellularLocation>
</comment>
<reference evidence="8" key="1">
    <citation type="submission" date="2013-03" db="EMBL/GenBank/DDBJ databases">
        <title>The Genome Sequence of Anopheles dirus WRAIR2.</title>
        <authorList>
            <consortium name="The Broad Institute Genomics Platform"/>
            <person name="Neafsey D.E."/>
            <person name="Walton C."/>
            <person name="Walker B."/>
            <person name="Young S.K."/>
            <person name="Zeng Q."/>
            <person name="Gargeya S."/>
            <person name="Fitzgerald M."/>
            <person name="Haas B."/>
            <person name="Abouelleil A."/>
            <person name="Allen A.W."/>
            <person name="Alvarado L."/>
            <person name="Arachchi H.M."/>
            <person name="Berlin A.M."/>
            <person name="Chapman S.B."/>
            <person name="Gainer-Dewar J."/>
            <person name="Goldberg J."/>
            <person name="Griggs A."/>
            <person name="Gujja S."/>
            <person name="Hansen M."/>
            <person name="Howarth C."/>
            <person name="Imamovic A."/>
            <person name="Ireland A."/>
            <person name="Larimer J."/>
            <person name="McCowan C."/>
            <person name="Murphy C."/>
            <person name="Pearson M."/>
            <person name="Poon T.W."/>
            <person name="Priest M."/>
            <person name="Roberts A."/>
            <person name="Saif S."/>
            <person name="Shea T."/>
            <person name="Sisk P."/>
            <person name="Sykes S."/>
            <person name="Wortman J."/>
            <person name="Nusbaum C."/>
            <person name="Birren B."/>
        </authorList>
    </citation>
    <scope>NUCLEOTIDE SEQUENCE [LARGE SCALE GENOMIC DNA]</scope>
    <source>
        <strain evidence="8">WRAIR2</strain>
    </source>
</reference>
<dbReference type="Proteomes" id="UP000075884">
    <property type="component" value="Unassembled WGS sequence"/>
</dbReference>
<keyword evidence="5 6" id="KW-0472">Membrane</keyword>
<keyword evidence="2 6" id="KW-1003">Cell membrane</keyword>
<name>A0A182NZ66_9DIPT</name>
<protein>
    <recommendedName>
        <fullName evidence="6">Gustatory receptor</fullName>
    </recommendedName>
</protein>
<feature type="transmembrane region" description="Helical" evidence="6">
    <location>
        <begin position="156"/>
        <end position="173"/>
    </location>
</feature>
<comment type="similarity">
    <text evidence="6">Belongs to the insect chemoreceptor superfamily. Gustatory receptor (GR) family.</text>
</comment>
<keyword evidence="8" id="KW-1185">Reference proteome</keyword>